<evidence type="ECO:0000313" key="2">
    <source>
        <dbReference type="EMBL" id="EFG07191.1"/>
    </source>
</evidence>
<reference evidence="2 3" key="1">
    <citation type="journal article" date="2010" name="Genome Biol. Evol.">
        <title>The sequence of a 1.8-mb bacterial linear plasmid reveals a rich evolutionary reservoir of secondary metabolic pathways.</title>
        <authorList>
            <person name="Medema M.H."/>
            <person name="Trefzer A."/>
            <person name="Kovalchuk A."/>
            <person name="van den Berg M."/>
            <person name="Mueller U."/>
            <person name="Heijne W."/>
            <person name="Wu L."/>
            <person name="Alam M.T."/>
            <person name="Ronning C.M."/>
            <person name="Nierman W.C."/>
            <person name="Bovenberg R.A.L."/>
            <person name="Breitling R."/>
            <person name="Takano E."/>
        </authorList>
    </citation>
    <scope>NUCLEOTIDE SEQUENCE [LARGE SCALE GENOMIC DNA]</scope>
    <source>
        <strain evidence="3">ATCC 27064 / DSM 738 / JCM 4710 / NBRC 13307 / NCIMB 12785 / NRRL 3585 / VKM Ac-602</strain>
    </source>
</reference>
<dbReference type="AlphaFoldDB" id="E2Q5F0"/>
<feature type="region of interest" description="Disordered" evidence="1">
    <location>
        <begin position="64"/>
        <end position="88"/>
    </location>
</feature>
<keyword evidence="3" id="KW-1185">Reference proteome</keyword>
<organism evidence="2 3">
    <name type="scientific">Streptomyces clavuligerus</name>
    <dbReference type="NCBI Taxonomy" id="1901"/>
    <lineage>
        <taxon>Bacteria</taxon>
        <taxon>Bacillati</taxon>
        <taxon>Actinomycetota</taxon>
        <taxon>Actinomycetes</taxon>
        <taxon>Kitasatosporales</taxon>
        <taxon>Streptomycetaceae</taxon>
        <taxon>Streptomyces</taxon>
    </lineage>
</organism>
<accession>E2Q5F0</accession>
<proteinExistence type="predicted"/>
<evidence type="ECO:0000313" key="3">
    <source>
        <dbReference type="Proteomes" id="UP000002357"/>
    </source>
</evidence>
<dbReference type="Proteomes" id="UP000002357">
    <property type="component" value="Chromosome"/>
</dbReference>
<name>E2Q5F0_STRCL</name>
<evidence type="ECO:0000256" key="1">
    <source>
        <dbReference type="SAM" id="MobiDB-lite"/>
    </source>
</evidence>
<sequence>MKTVRRSILLRSGHRGDTDHSAVTAVPRDTSDTSGIRRSPTAFDGVRRGSTGFDGVHTYGATAGTGLLPVSPPGGASKPFCGFRDRMR</sequence>
<feature type="region of interest" description="Disordered" evidence="1">
    <location>
        <begin position="1"/>
        <end position="50"/>
    </location>
</feature>
<gene>
    <name evidence="2" type="ORF">SCLAV_2118</name>
</gene>
<protein>
    <submittedName>
        <fullName evidence="2">Uncharacterized protein</fullName>
    </submittedName>
</protein>
<dbReference type="EMBL" id="CM000913">
    <property type="protein sequence ID" value="EFG07191.1"/>
    <property type="molecule type" value="Genomic_DNA"/>
</dbReference>